<dbReference type="InParanoid" id="D5GBK1"/>
<dbReference type="KEGG" id="tml:GSTUM_00005672001"/>
<keyword evidence="3" id="KW-1185">Reference proteome</keyword>
<dbReference type="EMBL" id="FN430097">
    <property type="protein sequence ID" value="CAZ82007.1"/>
    <property type="molecule type" value="Genomic_DNA"/>
</dbReference>
<reference evidence="2 3" key="1">
    <citation type="journal article" date="2010" name="Nature">
        <title>Perigord black truffle genome uncovers evolutionary origins and mechanisms of symbiosis.</title>
        <authorList>
            <person name="Martin F."/>
            <person name="Kohler A."/>
            <person name="Murat C."/>
            <person name="Balestrini R."/>
            <person name="Coutinho P.M."/>
            <person name="Jaillon O."/>
            <person name="Montanini B."/>
            <person name="Morin E."/>
            <person name="Noel B."/>
            <person name="Percudani R."/>
            <person name="Porcel B."/>
            <person name="Rubini A."/>
            <person name="Amicucci A."/>
            <person name="Amselem J."/>
            <person name="Anthouard V."/>
            <person name="Arcioni S."/>
            <person name="Artiguenave F."/>
            <person name="Aury J.M."/>
            <person name="Ballario P."/>
            <person name="Bolchi A."/>
            <person name="Brenna A."/>
            <person name="Brun A."/>
            <person name="Buee M."/>
            <person name="Cantarel B."/>
            <person name="Chevalier G."/>
            <person name="Couloux A."/>
            <person name="Da Silva C."/>
            <person name="Denoeud F."/>
            <person name="Duplessis S."/>
            <person name="Ghignone S."/>
            <person name="Hilselberger B."/>
            <person name="Iotti M."/>
            <person name="Marcais B."/>
            <person name="Mello A."/>
            <person name="Miranda M."/>
            <person name="Pacioni G."/>
            <person name="Quesneville H."/>
            <person name="Riccioni C."/>
            <person name="Ruotolo R."/>
            <person name="Splivallo R."/>
            <person name="Stocchi V."/>
            <person name="Tisserant E."/>
            <person name="Viscomi A.R."/>
            <person name="Zambonelli A."/>
            <person name="Zampieri E."/>
            <person name="Henrissat B."/>
            <person name="Lebrun M.H."/>
            <person name="Paolocci F."/>
            <person name="Bonfante P."/>
            <person name="Ottonello S."/>
            <person name="Wincker P."/>
        </authorList>
    </citation>
    <scope>NUCLEOTIDE SEQUENCE [LARGE SCALE GENOMIC DNA]</scope>
    <source>
        <strain evidence="2 3">Mel28</strain>
    </source>
</reference>
<keyword evidence="1" id="KW-1133">Transmembrane helix</keyword>
<gene>
    <name evidence="2" type="ORF">GSTUM_00005672001</name>
</gene>
<name>D5GBK1_TUBMM</name>
<keyword evidence="1" id="KW-0812">Transmembrane</keyword>
<proteinExistence type="predicted"/>
<evidence type="ECO:0000313" key="2">
    <source>
        <dbReference type="EMBL" id="CAZ82007.1"/>
    </source>
</evidence>
<keyword evidence="1" id="KW-0472">Membrane</keyword>
<dbReference type="RefSeq" id="XP_002837816.1">
    <property type="nucleotide sequence ID" value="XM_002837770.1"/>
</dbReference>
<organism evidence="2 3">
    <name type="scientific">Tuber melanosporum (strain Mel28)</name>
    <name type="common">Perigord black truffle</name>
    <dbReference type="NCBI Taxonomy" id="656061"/>
    <lineage>
        <taxon>Eukaryota</taxon>
        <taxon>Fungi</taxon>
        <taxon>Dikarya</taxon>
        <taxon>Ascomycota</taxon>
        <taxon>Pezizomycotina</taxon>
        <taxon>Pezizomycetes</taxon>
        <taxon>Pezizales</taxon>
        <taxon>Tuberaceae</taxon>
        <taxon>Tuber</taxon>
    </lineage>
</organism>
<feature type="transmembrane region" description="Helical" evidence="1">
    <location>
        <begin position="28"/>
        <end position="46"/>
    </location>
</feature>
<dbReference type="AlphaFoldDB" id="D5GBK1"/>
<dbReference type="HOGENOM" id="CLU_2759636_0_0_1"/>
<accession>D5GBK1</accession>
<evidence type="ECO:0000313" key="3">
    <source>
        <dbReference type="Proteomes" id="UP000006911"/>
    </source>
</evidence>
<protein>
    <submittedName>
        <fullName evidence="2">(Perigord truffle) hypothetical protein</fullName>
    </submittedName>
</protein>
<dbReference type="Proteomes" id="UP000006911">
    <property type="component" value="Unassembled WGS sequence"/>
</dbReference>
<sequence>MAMYDMTCMYDTPGYYFFTQPSVDQGRAGFLPSFLFVFFIFFVYDISSSKSGRGKQIATYQSRTCSSTHS</sequence>
<dbReference type="GeneID" id="9185442"/>
<evidence type="ECO:0000256" key="1">
    <source>
        <dbReference type="SAM" id="Phobius"/>
    </source>
</evidence>